<feature type="region of interest" description="Disordered" evidence="1">
    <location>
        <begin position="68"/>
        <end position="90"/>
    </location>
</feature>
<feature type="compositionally biased region" description="Basic and acidic residues" evidence="1">
    <location>
        <begin position="1"/>
        <end position="15"/>
    </location>
</feature>
<name>A0A0A0JFL7_9MICO</name>
<evidence type="ECO:0000313" key="3">
    <source>
        <dbReference type="Proteomes" id="UP000030002"/>
    </source>
</evidence>
<organism evidence="2 3">
    <name type="scientific">Knoellia sinensis KCTC 19936</name>
    <dbReference type="NCBI Taxonomy" id="1385520"/>
    <lineage>
        <taxon>Bacteria</taxon>
        <taxon>Bacillati</taxon>
        <taxon>Actinomycetota</taxon>
        <taxon>Actinomycetes</taxon>
        <taxon>Micrococcales</taxon>
        <taxon>Intrasporangiaceae</taxon>
        <taxon>Knoellia</taxon>
    </lineage>
</organism>
<evidence type="ECO:0000313" key="2">
    <source>
        <dbReference type="EMBL" id="KGN34396.1"/>
    </source>
</evidence>
<accession>A0A0A0JFL7</accession>
<reference evidence="2 3" key="1">
    <citation type="submission" date="2013-08" db="EMBL/GenBank/DDBJ databases">
        <title>The genome sequence of Knoellia sinensis.</title>
        <authorList>
            <person name="Zhu W."/>
            <person name="Wang G."/>
        </authorList>
    </citation>
    <scope>NUCLEOTIDE SEQUENCE [LARGE SCALE GENOMIC DNA]</scope>
    <source>
        <strain evidence="2 3">KCTC 19936</strain>
    </source>
</reference>
<keyword evidence="3" id="KW-1185">Reference proteome</keyword>
<dbReference type="EMBL" id="AVPJ01000002">
    <property type="protein sequence ID" value="KGN34396.1"/>
    <property type="molecule type" value="Genomic_DNA"/>
</dbReference>
<sequence length="90" mass="9548">MIDRREDVVEPEPRSQEVVAAGPDGHDVGTHVQRCGQLLGGHVSGGLAAQSQVGVVAARVPLREEFGNEVGPTAQPVGPRRVRVADSFRE</sequence>
<feature type="region of interest" description="Disordered" evidence="1">
    <location>
        <begin position="1"/>
        <end position="27"/>
    </location>
</feature>
<evidence type="ECO:0000256" key="1">
    <source>
        <dbReference type="SAM" id="MobiDB-lite"/>
    </source>
</evidence>
<dbReference type="AlphaFoldDB" id="A0A0A0JFL7"/>
<dbReference type="Proteomes" id="UP000030002">
    <property type="component" value="Unassembled WGS sequence"/>
</dbReference>
<proteinExistence type="predicted"/>
<comment type="caution">
    <text evidence="2">The sequence shown here is derived from an EMBL/GenBank/DDBJ whole genome shotgun (WGS) entry which is preliminary data.</text>
</comment>
<protein>
    <submittedName>
        <fullName evidence="2">Uncharacterized protein</fullName>
    </submittedName>
</protein>
<gene>
    <name evidence="2" type="ORF">N802_12430</name>
</gene>
<dbReference type="STRING" id="1385520.N802_12430"/>